<dbReference type="EMBL" id="CAJNJQ010005770">
    <property type="protein sequence ID" value="CAE7221191.1"/>
    <property type="molecule type" value="Genomic_DNA"/>
</dbReference>
<name>A0A8H3EAS1_9AGAM</name>
<dbReference type="Gene3D" id="1.10.510.10">
    <property type="entry name" value="Transferase(Phosphotransferase) domain 1"/>
    <property type="match status" value="1"/>
</dbReference>
<reference evidence="2" key="1">
    <citation type="submission" date="2021-01" db="EMBL/GenBank/DDBJ databases">
        <authorList>
            <person name="Kaushik A."/>
        </authorList>
    </citation>
    <scope>NUCLEOTIDE SEQUENCE</scope>
    <source>
        <strain evidence="2">AG5</strain>
    </source>
</reference>
<dbReference type="InterPro" id="IPR051681">
    <property type="entry name" value="Ser/Thr_Kinases-Pseudokinases"/>
</dbReference>
<comment type="caution">
    <text evidence="2">The sequence shown here is derived from an EMBL/GenBank/DDBJ whole genome shotgun (WGS) entry which is preliminary data.</text>
</comment>
<feature type="domain" description="Protein kinase" evidence="1">
    <location>
        <begin position="28"/>
        <end position="334"/>
    </location>
</feature>
<dbReference type="PROSITE" id="PS00108">
    <property type="entry name" value="PROTEIN_KINASE_ST"/>
    <property type="match status" value="1"/>
</dbReference>
<accession>A0A8H3EAS1</accession>
<dbReference type="SUPFAM" id="SSF56112">
    <property type="entry name" value="Protein kinase-like (PK-like)"/>
    <property type="match status" value="1"/>
</dbReference>
<dbReference type="PROSITE" id="PS50011">
    <property type="entry name" value="PROTEIN_KINASE_DOM"/>
    <property type="match status" value="1"/>
</dbReference>
<dbReference type="InterPro" id="IPR008271">
    <property type="entry name" value="Ser/Thr_kinase_AS"/>
</dbReference>
<gene>
    <name evidence="2" type="ORF">RDB_LOCUS167197</name>
</gene>
<dbReference type="PANTHER" id="PTHR44329">
    <property type="entry name" value="SERINE/THREONINE-PROTEIN KINASE TNNI3K-RELATED"/>
    <property type="match status" value="1"/>
</dbReference>
<dbReference type="InterPro" id="IPR000719">
    <property type="entry name" value="Prot_kinase_dom"/>
</dbReference>
<dbReference type="Pfam" id="PF00069">
    <property type="entry name" value="Pkinase"/>
    <property type="match status" value="1"/>
</dbReference>
<dbReference type="PANTHER" id="PTHR44329:SF289">
    <property type="entry name" value="SERINE_THREONINE-PROTEIN KINASE VIK"/>
    <property type="match status" value="1"/>
</dbReference>
<dbReference type="AlphaFoldDB" id="A0A8H3EAS1"/>
<protein>
    <recommendedName>
        <fullName evidence="1">Protein kinase domain-containing protein</fullName>
    </recommendedName>
</protein>
<evidence type="ECO:0000259" key="1">
    <source>
        <dbReference type="PROSITE" id="PS50011"/>
    </source>
</evidence>
<evidence type="ECO:0000313" key="2">
    <source>
        <dbReference type="EMBL" id="CAE7221191.1"/>
    </source>
</evidence>
<dbReference type="GO" id="GO:0005524">
    <property type="term" value="F:ATP binding"/>
    <property type="evidence" value="ECO:0007669"/>
    <property type="project" value="InterPro"/>
</dbReference>
<sequence>MASTITKLGEQKTETTPNCVIRDALDQLSACETIESARFSQVGWESLYTGPRSSIAKGAMHTNGGIKAVIIKNIRPGPDCQSHQEAARIIENELSIWNKLHDHTHVVAFLGLTNLKLDLSDMMGCASRHGMAVSNYHSGGSLHQVLFNQPQSVHAPSTRLAWLIDAIRGLHYIHSVSVVHGDIKAANIIFDEGAGQAKIGDFGCSRLVCRAGCDHPDKNLTTPANPAWDSPELYSPQQPARSFSSDIWAFGCLALEIQMGRLPYSGTAARNIMWIQRRMLQGHLPATLPDIYSAVTNQKESELVWEVIQQCWNLDPNARPSASNLVDQLERAQLNAAGGHDADMVDLTLVYTS</sequence>
<dbReference type="InterPro" id="IPR011009">
    <property type="entry name" value="Kinase-like_dom_sf"/>
</dbReference>
<proteinExistence type="predicted"/>
<dbReference type="SMART" id="SM00220">
    <property type="entry name" value="S_TKc"/>
    <property type="match status" value="1"/>
</dbReference>
<dbReference type="Proteomes" id="UP000663827">
    <property type="component" value="Unassembled WGS sequence"/>
</dbReference>
<evidence type="ECO:0000313" key="3">
    <source>
        <dbReference type="Proteomes" id="UP000663827"/>
    </source>
</evidence>
<organism evidence="2 3">
    <name type="scientific">Rhizoctonia solani</name>
    <dbReference type="NCBI Taxonomy" id="456999"/>
    <lineage>
        <taxon>Eukaryota</taxon>
        <taxon>Fungi</taxon>
        <taxon>Dikarya</taxon>
        <taxon>Basidiomycota</taxon>
        <taxon>Agaricomycotina</taxon>
        <taxon>Agaricomycetes</taxon>
        <taxon>Cantharellales</taxon>
        <taxon>Ceratobasidiaceae</taxon>
        <taxon>Rhizoctonia</taxon>
    </lineage>
</organism>
<dbReference type="GO" id="GO:0004674">
    <property type="term" value="F:protein serine/threonine kinase activity"/>
    <property type="evidence" value="ECO:0007669"/>
    <property type="project" value="TreeGrafter"/>
</dbReference>